<dbReference type="Proteomes" id="UP001642360">
    <property type="component" value="Unassembled WGS sequence"/>
</dbReference>
<name>A0ABC8RDN0_9AQUA</name>
<feature type="non-terminal residue" evidence="1">
    <location>
        <position position="76"/>
    </location>
</feature>
<organism evidence="1 2">
    <name type="scientific">Ilex paraguariensis</name>
    <name type="common">yerba mate</name>
    <dbReference type="NCBI Taxonomy" id="185542"/>
    <lineage>
        <taxon>Eukaryota</taxon>
        <taxon>Viridiplantae</taxon>
        <taxon>Streptophyta</taxon>
        <taxon>Embryophyta</taxon>
        <taxon>Tracheophyta</taxon>
        <taxon>Spermatophyta</taxon>
        <taxon>Magnoliopsida</taxon>
        <taxon>eudicotyledons</taxon>
        <taxon>Gunneridae</taxon>
        <taxon>Pentapetalae</taxon>
        <taxon>asterids</taxon>
        <taxon>campanulids</taxon>
        <taxon>Aquifoliales</taxon>
        <taxon>Aquifoliaceae</taxon>
        <taxon>Ilex</taxon>
    </lineage>
</organism>
<reference evidence="1 2" key="1">
    <citation type="submission" date="2024-02" db="EMBL/GenBank/DDBJ databases">
        <authorList>
            <person name="Vignale AGUSTIN F."/>
            <person name="Sosa J E."/>
            <person name="Modenutti C."/>
        </authorList>
    </citation>
    <scope>NUCLEOTIDE SEQUENCE [LARGE SCALE GENOMIC DNA]</scope>
</reference>
<dbReference type="EMBL" id="CAUOFW020001076">
    <property type="protein sequence ID" value="CAK9140788.1"/>
    <property type="molecule type" value="Genomic_DNA"/>
</dbReference>
<evidence type="ECO:0000313" key="1">
    <source>
        <dbReference type="EMBL" id="CAK9140788.1"/>
    </source>
</evidence>
<evidence type="ECO:0000313" key="2">
    <source>
        <dbReference type="Proteomes" id="UP001642360"/>
    </source>
</evidence>
<keyword evidence="2" id="KW-1185">Reference proteome</keyword>
<comment type="caution">
    <text evidence="1">The sequence shown here is derived from an EMBL/GenBank/DDBJ whole genome shotgun (WGS) entry which is preliminary data.</text>
</comment>
<feature type="non-terminal residue" evidence="1">
    <location>
        <position position="1"/>
    </location>
</feature>
<protein>
    <submittedName>
        <fullName evidence="1">Uncharacterized protein</fullName>
    </submittedName>
</protein>
<proteinExistence type="predicted"/>
<gene>
    <name evidence="1" type="ORF">ILEXP_LOCUS8302</name>
</gene>
<dbReference type="AlphaFoldDB" id="A0ABC8RDN0"/>
<accession>A0ABC8RDN0</accession>
<sequence>SDSLGLLDLDIPPSPCRYCSDNLILSDSFSGLNHLMASNLDAFQNWLFFGLYKKEATLAVEAQDTMPFSSYKIGSE</sequence>